<sequence>MRASNSPISNMSKENKSNQILGYADDIDVIGRTKLDVESEKVASSYGLMGSEITSNNDITVEVKRRIVLANRCLNRKTLRRKRFKKKGGGCEIAYTEEKESGEKVLREHKPSAESKNKNGDLITDKEEILMQWENFFKELLIGNESRKEISTR</sequence>
<organism evidence="2 3">
    <name type="scientific">Megaselia scalaris</name>
    <name type="common">Humpbacked fly</name>
    <name type="synonym">Phora scalaris</name>
    <dbReference type="NCBI Taxonomy" id="36166"/>
    <lineage>
        <taxon>Eukaryota</taxon>
        <taxon>Metazoa</taxon>
        <taxon>Ecdysozoa</taxon>
        <taxon>Arthropoda</taxon>
        <taxon>Hexapoda</taxon>
        <taxon>Insecta</taxon>
        <taxon>Pterygota</taxon>
        <taxon>Neoptera</taxon>
        <taxon>Endopterygota</taxon>
        <taxon>Diptera</taxon>
        <taxon>Brachycera</taxon>
        <taxon>Muscomorpha</taxon>
        <taxon>Platypezoidea</taxon>
        <taxon>Phoridae</taxon>
        <taxon>Megaseliini</taxon>
        <taxon>Megaselia</taxon>
    </lineage>
</organism>
<protein>
    <submittedName>
        <fullName evidence="2">Uncharacterized protein</fullName>
    </submittedName>
</protein>
<proteinExistence type="predicted"/>
<dbReference type="EnsemblMetazoa" id="MESCA003555-RA">
    <property type="protein sequence ID" value="MESCA003555-PA"/>
    <property type="gene ID" value="MESCA003555"/>
</dbReference>
<evidence type="ECO:0000313" key="3">
    <source>
        <dbReference type="Proteomes" id="UP000015102"/>
    </source>
</evidence>
<dbReference type="HOGENOM" id="CLU_1717806_0_0_1"/>
<evidence type="ECO:0000313" key="2">
    <source>
        <dbReference type="EnsemblMetazoa" id="MESCA003555-PA"/>
    </source>
</evidence>
<dbReference type="AlphaFoldDB" id="T1GJB0"/>
<name>T1GJB0_MEGSC</name>
<evidence type="ECO:0000256" key="1">
    <source>
        <dbReference type="SAM" id="MobiDB-lite"/>
    </source>
</evidence>
<accession>T1GJB0</accession>
<feature type="region of interest" description="Disordered" evidence="1">
    <location>
        <begin position="100"/>
        <end position="120"/>
    </location>
</feature>
<keyword evidence="3" id="KW-1185">Reference proteome</keyword>
<reference evidence="2" key="2">
    <citation type="submission" date="2015-06" db="UniProtKB">
        <authorList>
            <consortium name="EnsemblMetazoa"/>
        </authorList>
    </citation>
    <scope>IDENTIFICATION</scope>
</reference>
<dbReference type="EMBL" id="CAQQ02389774">
    <property type="status" value="NOT_ANNOTATED_CDS"/>
    <property type="molecule type" value="Genomic_DNA"/>
</dbReference>
<dbReference type="Proteomes" id="UP000015102">
    <property type="component" value="Unassembled WGS sequence"/>
</dbReference>
<reference evidence="3" key="1">
    <citation type="submission" date="2013-02" db="EMBL/GenBank/DDBJ databases">
        <authorList>
            <person name="Hughes D."/>
        </authorList>
    </citation>
    <scope>NUCLEOTIDE SEQUENCE</scope>
    <source>
        <strain>Durham</strain>
        <strain evidence="3">NC isolate 2 -- Noor lab</strain>
    </source>
</reference>